<sequence length="256" mass="29741">MKLFFSDYDMTIYIHEKIDDSVFDAVKKWRKAGNIFTIATGRNKFSIFEHIDRHGLEFDYLIANNGALVFNNKREIIFKDTIDDEVSYKVIRFLHEKFGGTVEIANDNYVMSIKSKEGNDYLPFKVDKKINIDEIETVKNIIQINKMTPNAESTEIVANTINEKFKEEVTAYANIRTVDIVKNTVNKANGVDFVHRFIEKNNKNNIDKILVAGDSNNDIEMIKRYDGYAQINANEKIKSITNKYFNFISDIIYKEL</sequence>
<dbReference type="Gene3D" id="3.30.1240.10">
    <property type="match status" value="1"/>
</dbReference>
<organism evidence="1 2">
    <name type="scientific">Brachyspira suanatina</name>
    <dbReference type="NCBI Taxonomy" id="381802"/>
    <lineage>
        <taxon>Bacteria</taxon>
        <taxon>Pseudomonadati</taxon>
        <taxon>Spirochaetota</taxon>
        <taxon>Spirochaetia</taxon>
        <taxon>Brachyspirales</taxon>
        <taxon>Brachyspiraceae</taxon>
        <taxon>Brachyspira</taxon>
    </lineage>
</organism>
<dbReference type="AlphaFoldDB" id="A0A0G4K3E7"/>
<keyword evidence="2" id="KW-1185">Reference proteome</keyword>
<keyword evidence="1" id="KW-0378">Hydrolase</keyword>
<name>A0A0G4K3E7_9SPIR</name>
<dbReference type="GO" id="GO:0005829">
    <property type="term" value="C:cytosol"/>
    <property type="evidence" value="ECO:0007669"/>
    <property type="project" value="TreeGrafter"/>
</dbReference>
<dbReference type="PANTHER" id="PTHR10000">
    <property type="entry name" value="PHOSPHOSERINE PHOSPHATASE"/>
    <property type="match status" value="1"/>
</dbReference>
<dbReference type="SUPFAM" id="SSF56784">
    <property type="entry name" value="HAD-like"/>
    <property type="match status" value="1"/>
</dbReference>
<dbReference type="Gene3D" id="3.40.50.1000">
    <property type="entry name" value="HAD superfamily/HAD-like"/>
    <property type="match status" value="1"/>
</dbReference>
<gene>
    <name evidence="1" type="ORF">BRSU_0164</name>
</gene>
<dbReference type="RefSeq" id="WP_048593354.1">
    <property type="nucleotide sequence ID" value="NZ_CVLB01000001.1"/>
</dbReference>
<evidence type="ECO:0000313" key="1">
    <source>
        <dbReference type="EMBL" id="CRF31477.1"/>
    </source>
</evidence>
<dbReference type="Proteomes" id="UP000043763">
    <property type="component" value="Unassembled WGS sequence"/>
</dbReference>
<reference evidence="2" key="1">
    <citation type="submission" date="2015-04" db="EMBL/GenBank/DDBJ databases">
        <authorList>
            <person name="Mushtaq Mamoona"/>
        </authorList>
    </citation>
    <scope>NUCLEOTIDE SEQUENCE [LARGE SCALE GENOMIC DNA]</scope>
    <source>
        <strain evidence="2">AN4859/03</strain>
    </source>
</reference>
<dbReference type="GO" id="GO:0000287">
    <property type="term" value="F:magnesium ion binding"/>
    <property type="evidence" value="ECO:0007669"/>
    <property type="project" value="TreeGrafter"/>
</dbReference>
<dbReference type="OrthoDB" id="306707at2"/>
<dbReference type="EMBL" id="CVLB01000001">
    <property type="protein sequence ID" value="CRF31477.1"/>
    <property type="molecule type" value="Genomic_DNA"/>
</dbReference>
<dbReference type="InterPro" id="IPR036412">
    <property type="entry name" value="HAD-like_sf"/>
</dbReference>
<dbReference type="Pfam" id="PF08282">
    <property type="entry name" value="Hydrolase_3"/>
    <property type="match status" value="1"/>
</dbReference>
<proteinExistence type="predicted"/>
<dbReference type="GO" id="GO:0016791">
    <property type="term" value="F:phosphatase activity"/>
    <property type="evidence" value="ECO:0007669"/>
    <property type="project" value="TreeGrafter"/>
</dbReference>
<dbReference type="InterPro" id="IPR006379">
    <property type="entry name" value="HAD-SF_hydro_IIB"/>
</dbReference>
<accession>A0A0G4K3E7</accession>
<dbReference type="PANTHER" id="PTHR10000:SF8">
    <property type="entry name" value="HAD SUPERFAMILY HYDROLASE-LIKE, TYPE 3"/>
    <property type="match status" value="1"/>
</dbReference>
<evidence type="ECO:0000313" key="2">
    <source>
        <dbReference type="Proteomes" id="UP000043763"/>
    </source>
</evidence>
<dbReference type="NCBIfam" id="TIGR01484">
    <property type="entry name" value="HAD-SF-IIB"/>
    <property type="match status" value="1"/>
</dbReference>
<protein>
    <submittedName>
        <fullName evidence="1">Hydrolase</fullName>
    </submittedName>
</protein>
<dbReference type="InterPro" id="IPR023214">
    <property type="entry name" value="HAD_sf"/>
</dbReference>